<dbReference type="Proteomes" id="UP000683360">
    <property type="component" value="Unassembled WGS sequence"/>
</dbReference>
<protein>
    <submittedName>
        <fullName evidence="1">Uncharacterized protein</fullName>
    </submittedName>
</protein>
<dbReference type="AlphaFoldDB" id="A0A8S3SNM2"/>
<reference evidence="1" key="1">
    <citation type="submission" date="2021-03" db="EMBL/GenBank/DDBJ databases">
        <authorList>
            <person name="Bekaert M."/>
        </authorList>
    </citation>
    <scope>NUCLEOTIDE SEQUENCE</scope>
</reference>
<name>A0A8S3SNM2_MYTED</name>
<dbReference type="EMBL" id="CAJPWZ010001657">
    <property type="protein sequence ID" value="CAG2220295.1"/>
    <property type="molecule type" value="Genomic_DNA"/>
</dbReference>
<dbReference type="OrthoDB" id="6126090at2759"/>
<comment type="caution">
    <text evidence="1">The sequence shown here is derived from an EMBL/GenBank/DDBJ whole genome shotgun (WGS) entry which is preliminary data.</text>
</comment>
<sequence length="153" mass="17652">MEGKKQKNDEDMNTFQTFIKHGMKTKRYFKHVIGSTLKNTRYSKTMAITLCKEAILSTDEALSIRNIENFENVLDVNILVLSARLGNKFCRVSTKAQLKNIYLYLIENADGTGHFHGIGSINDFWLWVFCESCLKPYKNKGKHSCVDTCARMW</sequence>
<gene>
    <name evidence="1" type="ORF">MEDL_33771</name>
</gene>
<evidence type="ECO:0000313" key="2">
    <source>
        <dbReference type="Proteomes" id="UP000683360"/>
    </source>
</evidence>
<organism evidence="1 2">
    <name type="scientific">Mytilus edulis</name>
    <name type="common">Blue mussel</name>
    <dbReference type="NCBI Taxonomy" id="6550"/>
    <lineage>
        <taxon>Eukaryota</taxon>
        <taxon>Metazoa</taxon>
        <taxon>Spiralia</taxon>
        <taxon>Lophotrochozoa</taxon>
        <taxon>Mollusca</taxon>
        <taxon>Bivalvia</taxon>
        <taxon>Autobranchia</taxon>
        <taxon>Pteriomorphia</taxon>
        <taxon>Mytilida</taxon>
        <taxon>Mytiloidea</taxon>
        <taxon>Mytilidae</taxon>
        <taxon>Mytilinae</taxon>
        <taxon>Mytilus</taxon>
    </lineage>
</organism>
<proteinExistence type="predicted"/>
<evidence type="ECO:0000313" key="1">
    <source>
        <dbReference type="EMBL" id="CAG2220295.1"/>
    </source>
</evidence>
<keyword evidence="2" id="KW-1185">Reference proteome</keyword>
<accession>A0A8S3SNM2</accession>